<dbReference type="Pfam" id="PF24714">
    <property type="entry name" value="TOR1L1_N"/>
    <property type="match status" value="1"/>
</dbReference>
<accession>A0AAV9AYJ5</accession>
<proteinExistence type="predicted"/>
<dbReference type="InterPro" id="IPR016024">
    <property type="entry name" value="ARM-type_fold"/>
</dbReference>
<dbReference type="SUPFAM" id="SSF48371">
    <property type="entry name" value="ARM repeat"/>
    <property type="match status" value="1"/>
</dbReference>
<feature type="compositionally biased region" description="Polar residues" evidence="1">
    <location>
        <begin position="567"/>
        <end position="576"/>
    </location>
</feature>
<dbReference type="InterPro" id="IPR057600">
    <property type="entry name" value="TORTIFOLIA1/SINE1-2_N"/>
</dbReference>
<evidence type="ECO:0000313" key="4">
    <source>
        <dbReference type="Proteomes" id="UP001179952"/>
    </source>
</evidence>
<reference evidence="3" key="1">
    <citation type="journal article" date="2023" name="Nat. Commun.">
        <title>Diploid and tetraploid genomes of Acorus and the evolution of monocots.</title>
        <authorList>
            <person name="Ma L."/>
            <person name="Liu K.W."/>
            <person name="Li Z."/>
            <person name="Hsiao Y.Y."/>
            <person name="Qi Y."/>
            <person name="Fu T."/>
            <person name="Tang G.D."/>
            <person name="Zhang D."/>
            <person name="Sun W.H."/>
            <person name="Liu D.K."/>
            <person name="Li Y."/>
            <person name="Chen G.Z."/>
            <person name="Liu X.D."/>
            <person name="Liao X.Y."/>
            <person name="Jiang Y.T."/>
            <person name="Yu X."/>
            <person name="Hao Y."/>
            <person name="Huang J."/>
            <person name="Zhao X.W."/>
            <person name="Ke S."/>
            <person name="Chen Y.Y."/>
            <person name="Wu W.L."/>
            <person name="Hsu J.L."/>
            <person name="Lin Y.F."/>
            <person name="Huang M.D."/>
            <person name="Li C.Y."/>
            <person name="Huang L."/>
            <person name="Wang Z.W."/>
            <person name="Zhao X."/>
            <person name="Zhong W.Y."/>
            <person name="Peng D.H."/>
            <person name="Ahmad S."/>
            <person name="Lan S."/>
            <person name="Zhang J.S."/>
            <person name="Tsai W.C."/>
            <person name="Van de Peer Y."/>
            <person name="Liu Z.J."/>
        </authorList>
    </citation>
    <scope>NUCLEOTIDE SEQUENCE</scope>
    <source>
        <strain evidence="3">SCP</strain>
    </source>
</reference>
<evidence type="ECO:0000259" key="2">
    <source>
        <dbReference type="Pfam" id="PF24714"/>
    </source>
</evidence>
<dbReference type="PANTHER" id="PTHR31355">
    <property type="entry name" value="MICROTUBULE-ASSOCIATED PROTEIN TORTIFOLIA1"/>
    <property type="match status" value="1"/>
</dbReference>
<protein>
    <submittedName>
        <fullName evidence="3">Microtubule-associated protein TORTIFOLIA1</fullName>
    </submittedName>
</protein>
<organism evidence="3 4">
    <name type="scientific">Acorus gramineus</name>
    <name type="common">Dwarf sweet flag</name>
    <dbReference type="NCBI Taxonomy" id="55184"/>
    <lineage>
        <taxon>Eukaryota</taxon>
        <taxon>Viridiplantae</taxon>
        <taxon>Streptophyta</taxon>
        <taxon>Embryophyta</taxon>
        <taxon>Tracheophyta</taxon>
        <taxon>Spermatophyta</taxon>
        <taxon>Magnoliopsida</taxon>
        <taxon>Liliopsida</taxon>
        <taxon>Acoraceae</taxon>
        <taxon>Acorus</taxon>
    </lineage>
</organism>
<evidence type="ECO:0000313" key="3">
    <source>
        <dbReference type="EMBL" id="KAK1269459.1"/>
    </source>
</evidence>
<reference evidence="3" key="2">
    <citation type="submission" date="2023-06" db="EMBL/GenBank/DDBJ databases">
        <authorList>
            <person name="Ma L."/>
            <person name="Liu K.-W."/>
            <person name="Li Z."/>
            <person name="Hsiao Y.-Y."/>
            <person name="Qi Y."/>
            <person name="Fu T."/>
            <person name="Tang G."/>
            <person name="Zhang D."/>
            <person name="Sun W.-H."/>
            <person name="Liu D.-K."/>
            <person name="Li Y."/>
            <person name="Chen G.-Z."/>
            <person name="Liu X.-D."/>
            <person name="Liao X.-Y."/>
            <person name="Jiang Y.-T."/>
            <person name="Yu X."/>
            <person name="Hao Y."/>
            <person name="Huang J."/>
            <person name="Zhao X.-W."/>
            <person name="Ke S."/>
            <person name="Chen Y.-Y."/>
            <person name="Wu W.-L."/>
            <person name="Hsu J.-L."/>
            <person name="Lin Y.-F."/>
            <person name="Huang M.-D."/>
            <person name="Li C.-Y."/>
            <person name="Huang L."/>
            <person name="Wang Z.-W."/>
            <person name="Zhao X."/>
            <person name="Zhong W.-Y."/>
            <person name="Peng D.-H."/>
            <person name="Ahmad S."/>
            <person name="Lan S."/>
            <person name="Zhang J.-S."/>
            <person name="Tsai W.-C."/>
            <person name="Van De Peer Y."/>
            <person name="Liu Z.-J."/>
        </authorList>
    </citation>
    <scope>NUCLEOTIDE SEQUENCE</scope>
    <source>
        <strain evidence="3">SCP</strain>
        <tissue evidence="3">Leaves</tissue>
    </source>
</reference>
<dbReference type="InterPro" id="IPR033337">
    <property type="entry name" value="TORTIFOLIA1/SINE1-2"/>
</dbReference>
<feature type="region of interest" description="Disordered" evidence="1">
    <location>
        <begin position="567"/>
        <end position="589"/>
    </location>
</feature>
<dbReference type="Gene3D" id="1.25.10.10">
    <property type="entry name" value="Leucine-rich Repeat Variant"/>
    <property type="match status" value="1"/>
</dbReference>
<dbReference type="FunFam" id="1.25.10.10:FF:000549">
    <property type="entry name" value="ARM repeat superfamily protein"/>
    <property type="match status" value="1"/>
</dbReference>
<dbReference type="Proteomes" id="UP001179952">
    <property type="component" value="Unassembled WGS sequence"/>
</dbReference>
<dbReference type="AlphaFoldDB" id="A0AAV9AYJ5"/>
<name>A0AAV9AYJ5_ACOGR</name>
<evidence type="ECO:0000256" key="1">
    <source>
        <dbReference type="SAM" id="MobiDB-lite"/>
    </source>
</evidence>
<dbReference type="GO" id="GO:0008017">
    <property type="term" value="F:microtubule binding"/>
    <property type="evidence" value="ECO:0007669"/>
    <property type="project" value="InterPro"/>
</dbReference>
<feature type="compositionally biased region" description="Low complexity" evidence="1">
    <location>
        <begin position="312"/>
        <end position="368"/>
    </location>
</feature>
<keyword evidence="4" id="KW-1185">Reference proteome</keyword>
<gene>
    <name evidence="3" type="ORF">QJS04_geneDACA006869</name>
</gene>
<feature type="domain" description="TORTIFOLIA1/SINE1-2 N-terminal" evidence="2">
    <location>
        <begin position="12"/>
        <end position="280"/>
    </location>
</feature>
<feature type="compositionally biased region" description="Polar residues" evidence="1">
    <location>
        <begin position="300"/>
        <end position="310"/>
    </location>
</feature>
<sequence length="640" mass="69257">MSPPPKQSSPSELKQRILWCLHKLSDRDTHAIAAAELDSIARTLTPDTLPVFISSVSDVRPSDKTPVRKHSLRLLSTLPSHLPLHPHHLPRVLSAVLRRLRDPDSSVRSACVDVVRSVSPSAPFHSLFKPLSEAVATEQDAGAQAGAALCLAAAIEASGDADGAQLRRLLPRLLKLLRNDAFKAKPALIELIGCVAVNGGAGAAAGVGALVECLVESLRSDYWAARKAAAEALSRLALSEERDLLAQFKSSCLASIESRRFDKVKIVRDTMNQLIEDWKSIPNGIGEGGDASPLPVHSLSKLSSRGSDNFSDGRSSASSISSSTVRSESPLSKKSGSPISRSPPSIMGPAKVANGRRSPPGSSTRRSSLPIFQKLERNKKPSPSDWKIEVAVPHTLPFTVVCKEVGVQKEQSGGDESEAFSKFDMKLTNVKKYDDDKVDKYAELKVSNLSCVVPVEDKESLEFSDEICGRTKDGELSVIRSQLIQIEKQQSSLLDLFQRFIGNSQSGMRALETRVHGLEMALDEISHDLAVSSGRTMNPDSSCCKLPGAEFLSSKFWRKAEVRYSTSSRPSGSVATPSADEEDTESSLKWDKQKYRVQGGFVNPLAEVQSRSRGCSEISSDRLLNSGIHDSGGGKRFDEA</sequence>
<dbReference type="InterPro" id="IPR011989">
    <property type="entry name" value="ARM-like"/>
</dbReference>
<dbReference type="PANTHER" id="PTHR31355:SF8">
    <property type="entry name" value="TORTIFOLIA1-LIKE PROTEIN 3"/>
    <property type="match status" value="1"/>
</dbReference>
<dbReference type="EMBL" id="JAUJYN010000006">
    <property type="protein sequence ID" value="KAK1269459.1"/>
    <property type="molecule type" value="Genomic_DNA"/>
</dbReference>
<feature type="region of interest" description="Disordered" evidence="1">
    <location>
        <begin position="286"/>
        <end position="383"/>
    </location>
</feature>
<comment type="caution">
    <text evidence="3">The sequence shown here is derived from an EMBL/GenBank/DDBJ whole genome shotgun (WGS) entry which is preliminary data.</text>
</comment>
<dbReference type="GO" id="GO:0005874">
    <property type="term" value="C:microtubule"/>
    <property type="evidence" value="ECO:0007669"/>
    <property type="project" value="InterPro"/>
</dbReference>